<organism evidence="3 4">
    <name type="scientific">Thalassomonas viridans</name>
    <dbReference type="NCBI Taxonomy" id="137584"/>
    <lineage>
        <taxon>Bacteria</taxon>
        <taxon>Pseudomonadati</taxon>
        <taxon>Pseudomonadota</taxon>
        <taxon>Gammaproteobacteria</taxon>
        <taxon>Alteromonadales</taxon>
        <taxon>Colwelliaceae</taxon>
        <taxon>Thalassomonas</taxon>
    </lineage>
</organism>
<reference evidence="3 4" key="1">
    <citation type="journal article" date="2015" name="Genome Announc.">
        <title>Draft Genome Sequences of Marine Isolates of Thalassomonas viridans and Thalassomonas actiniarum.</title>
        <authorList>
            <person name="Olonade I."/>
            <person name="van Zyl L.J."/>
            <person name="Trindade M."/>
        </authorList>
    </citation>
    <scope>NUCLEOTIDE SEQUENCE [LARGE SCALE GENOMIC DNA]</scope>
    <source>
        <strain evidence="3 4">XOM25</strain>
    </source>
</reference>
<protein>
    <recommendedName>
        <fullName evidence="5">IPTL-CTERM protein sorting domain-containing protein</fullName>
    </recommendedName>
</protein>
<accession>A0AAF0C939</accession>
<feature type="transmembrane region" description="Helical" evidence="1">
    <location>
        <begin position="106"/>
        <end position="122"/>
    </location>
</feature>
<dbReference type="EMBL" id="CP059733">
    <property type="protein sequence ID" value="WDE07092.1"/>
    <property type="molecule type" value="Genomic_DNA"/>
</dbReference>
<dbReference type="RefSeq" id="WP_152647426.1">
    <property type="nucleotide sequence ID" value="NZ_CP059733.1"/>
</dbReference>
<keyword evidence="1" id="KW-0812">Transmembrane</keyword>
<evidence type="ECO:0008006" key="5">
    <source>
        <dbReference type="Google" id="ProtNLM"/>
    </source>
</evidence>
<evidence type="ECO:0000313" key="4">
    <source>
        <dbReference type="Proteomes" id="UP000032352"/>
    </source>
</evidence>
<feature type="chain" id="PRO_5042268764" description="IPTL-CTERM protein sorting domain-containing protein" evidence="2">
    <location>
        <begin position="23"/>
        <end position="131"/>
    </location>
</feature>
<evidence type="ECO:0000256" key="2">
    <source>
        <dbReference type="SAM" id="SignalP"/>
    </source>
</evidence>
<gene>
    <name evidence="3" type="ORF">SG34_009470</name>
</gene>
<keyword evidence="4" id="KW-1185">Reference proteome</keyword>
<dbReference type="KEGG" id="tvd:SG34_009470"/>
<evidence type="ECO:0000313" key="3">
    <source>
        <dbReference type="EMBL" id="WDE07092.1"/>
    </source>
</evidence>
<dbReference type="Proteomes" id="UP000032352">
    <property type="component" value="Chromosome"/>
</dbReference>
<evidence type="ECO:0000256" key="1">
    <source>
        <dbReference type="SAM" id="Phobius"/>
    </source>
</evidence>
<keyword evidence="1" id="KW-1133">Transmembrane helix</keyword>
<name>A0AAF0C939_9GAMM</name>
<sequence>MKLRLAQGLALLLSVVFFSAGAGESLTLASPATVNDAGGSNGAFQVIKLENTAVKPGDSVQTPSVLTAAIDPAAGGGAIITWQKSMDVTAAKKPDVSLPPVTGNNAGLLSLGCFLFSLLLILRRKYLYLFR</sequence>
<keyword evidence="2" id="KW-0732">Signal</keyword>
<feature type="signal peptide" evidence="2">
    <location>
        <begin position="1"/>
        <end position="22"/>
    </location>
</feature>
<proteinExistence type="predicted"/>
<keyword evidence="1" id="KW-0472">Membrane</keyword>
<dbReference type="AlphaFoldDB" id="A0AAF0C939"/>
<reference evidence="3 4" key="2">
    <citation type="journal article" date="2022" name="Mar. Drugs">
        <title>Bioassay-Guided Fractionation Leads to the Detection of Cholic Acid Generated by the Rare Thalassomonas sp.</title>
        <authorList>
            <person name="Pheiffer F."/>
            <person name="Schneider Y.K."/>
            <person name="Hansen E.H."/>
            <person name="Andersen J.H."/>
            <person name="Isaksson J."/>
            <person name="Busche T."/>
            <person name="R C."/>
            <person name="Kalinowski J."/>
            <person name="Zyl L.V."/>
            <person name="Trindade M."/>
        </authorList>
    </citation>
    <scope>NUCLEOTIDE SEQUENCE [LARGE SCALE GENOMIC DNA]</scope>
    <source>
        <strain evidence="3 4">XOM25</strain>
    </source>
</reference>